<evidence type="ECO:0000256" key="3">
    <source>
        <dbReference type="SAM" id="MobiDB-lite"/>
    </source>
</evidence>
<proteinExistence type="inferred from homology"/>
<dbReference type="GO" id="GO:0050821">
    <property type="term" value="P:protein stabilization"/>
    <property type="evidence" value="ECO:0007669"/>
    <property type="project" value="TreeGrafter"/>
</dbReference>
<dbReference type="Gene3D" id="3.30.910.20">
    <property type="entry name" value="Skp domain"/>
    <property type="match status" value="1"/>
</dbReference>
<dbReference type="OrthoDB" id="7868372at2"/>
<dbReference type="EMBL" id="CP021404">
    <property type="protein sequence ID" value="ATI41882.1"/>
    <property type="molecule type" value="Genomic_DNA"/>
</dbReference>
<dbReference type="AlphaFoldDB" id="A0A291LYV5"/>
<dbReference type="GO" id="GO:0051082">
    <property type="term" value="F:unfolded protein binding"/>
    <property type="evidence" value="ECO:0007669"/>
    <property type="project" value="InterPro"/>
</dbReference>
<evidence type="ECO:0000256" key="1">
    <source>
        <dbReference type="ARBA" id="ARBA00009091"/>
    </source>
</evidence>
<reference evidence="5 6" key="1">
    <citation type="submission" date="2017-05" db="EMBL/GenBank/DDBJ databases">
        <title>Comparative genomic and metabolic analysis of manganese-oxidizing mechanisms in Celeribater manganoxidans DY25T: its adaption to the environment of polymetallic nodule.</title>
        <authorList>
            <person name="Wang X."/>
        </authorList>
    </citation>
    <scope>NUCLEOTIDE SEQUENCE [LARGE SCALE GENOMIC DNA]</scope>
    <source>
        <strain evidence="5 6">DY25</strain>
    </source>
</reference>
<dbReference type="Proteomes" id="UP000219050">
    <property type="component" value="Chromosome"/>
</dbReference>
<feature type="region of interest" description="Disordered" evidence="3">
    <location>
        <begin position="210"/>
        <end position="270"/>
    </location>
</feature>
<dbReference type="InterPro" id="IPR024930">
    <property type="entry name" value="Skp_dom_sf"/>
</dbReference>
<keyword evidence="2 4" id="KW-0732">Signal</keyword>
<dbReference type="GO" id="GO:0005829">
    <property type="term" value="C:cytosol"/>
    <property type="evidence" value="ECO:0007669"/>
    <property type="project" value="TreeGrafter"/>
</dbReference>
<dbReference type="KEGG" id="cmag:CBW24_07635"/>
<feature type="chain" id="PRO_5012223021" description="Periplasmic chaperone for outer membrane proteins Skp" evidence="4">
    <location>
        <begin position="36"/>
        <end position="270"/>
    </location>
</feature>
<comment type="similarity">
    <text evidence="1">Belongs to the Skp family.</text>
</comment>
<organism evidence="5 6">
    <name type="scientific">Pacificitalea manganoxidans</name>
    <dbReference type="NCBI Taxonomy" id="1411902"/>
    <lineage>
        <taxon>Bacteria</taxon>
        <taxon>Pseudomonadati</taxon>
        <taxon>Pseudomonadota</taxon>
        <taxon>Alphaproteobacteria</taxon>
        <taxon>Rhodobacterales</taxon>
        <taxon>Paracoccaceae</taxon>
        <taxon>Pacificitalea</taxon>
    </lineage>
</organism>
<gene>
    <name evidence="5" type="ORF">CBW24_07635</name>
</gene>
<dbReference type="PANTHER" id="PTHR35089">
    <property type="entry name" value="CHAPERONE PROTEIN SKP"/>
    <property type="match status" value="1"/>
</dbReference>
<sequence length="270" mass="28926">MRHFGVCPRRPVHRLIRRLAGAGAALSLCAGGAWAQGDGLSLGTVVQNGGAAGQDQIPRPSATPLLTVDQERLFTDSAFGRRVARELEQAGNELATENRSIEEELTSEEQSLTQRRGAMQPAQFRKLADTFDEKVTALRRQQDSKTRALTRRRDLERQLFYSSAVPILGELLAEMGAVAILNERAVFIAADSVDVTDEAIARINDRIGAGSGVGRLLPEEPAQDSDGLGPMSDPTEAGDGLLSPGLPDEFPVDDSDTGTDTTPAPLPDDQ</sequence>
<keyword evidence="6" id="KW-1185">Reference proteome</keyword>
<dbReference type="Pfam" id="PF03938">
    <property type="entry name" value="OmpH"/>
    <property type="match status" value="1"/>
</dbReference>
<dbReference type="SUPFAM" id="SSF111384">
    <property type="entry name" value="OmpH-like"/>
    <property type="match status" value="1"/>
</dbReference>
<dbReference type="SMART" id="SM00935">
    <property type="entry name" value="OmpH"/>
    <property type="match status" value="1"/>
</dbReference>
<dbReference type="RefSeq" id="WP_097373195.1">
    <property type="nucleotide sequence ID" value="NZ_CP021404.1"/>
</dbReference>
<feature type="signal peptide" evidence="4">
    <location>
        <begin position="1"/>
        <end position="35"/>
    </location>
</feature>
<evidence type="ECO:0000256" key="2">
    <source>
        <dbReference type="ARBA" id="ARBA00022729"/>
    </source>
</evidence>
<accession>A0A291LYV5</accession>
<dbReference type="InterPro" id="IPR005632">
    <property type="entry name" value="Chaperone_Skp"/>
</dbReference>
<name>A0A291LYV5_9RHOB</name>
<protein>
    <recommendedName>
        <fullName evidence="7">Periplasmic chaperone for outer membrane proteins Skp</fullName>
    </recommendedName>
</protein>
<evidence type="ECO:0000313" key="5">
    <source>
        <dbReference type="EMBL" id="ATI41882.1"/>
    </source>
</evidence>
<evidence type="ECO:0000256" key="4">
    <source>
        <dbReference type="SAM" id="SignalP"/>
    </source>
</evidence>
<evidence type="ECO:0008006" key="7">
    <source>
        <dbReference type="Google" id="ProtNLM"/>
    </source>
</evidence>
<evidence type="ECO:0000313" key="6">
    <source>
        <dbReference type="Proteomes" id="UP000219050"/>
    </source>
</evidence>
<feature type="region of interest" description="Disordered" evidence="3">
    <location>
        <begin position="90"/>
        <end position="119"/>
    </location>
</feature>
<dbReference type="PANTHER" id="PTHR35089:SF1">
    <property type="entry name" value="CHAPERONE PROTEIN SKP"/>
    <property type="match status" value="1"/>
</dbReference>